<sequence>MVEKFSNFEKNSNKSSKHFDKIRSYYVFRTIIKWKTQQLSNEFSTCKLENLISLYYNLINHSNLKKLILQNIYQKMNFGQIDDLVLVEDNQSGATNYNQNKDAEFKPRFPSIPSFPRTGFPPAPNQGFLHSPNQGFAPPPNQGFAPPPNQGCPPPPNQGYTPAPNQGYTAAPNQGFPHAPNQSFTPTNQGYTPPPNQGFPPPNQGYTPPPNQGFPPPNQGFPPPNQGFPPPNQSFTPSPNQVFPRAFPNAGPNPNIRPVFPQNPNDVKIQPPLNDDKQQPFTQIPFQPHLVNASVYHDRIINTKQDKIDLVKDFNKYLNEGNLLFAQNCLKQIIDNDIRVRID</sequence>
<protein>
    <submittedName>
        <fullName evidence="2">Uncharacterized protein</fullName>
    </submittedName>
</protein>
<gene>
    <name evidence="2" type="ORF">PSON_ATCC_30995.1.T0010129</name>
</gene>
<dbReference type="Proteomes" id="UP000692954">
    <property type="component" value="Unassembled WGS sequence"/>
</dbReference>
<evidence type="ECO:0000313" key="3">
    <source>
        <dbReference type="Proteomes" id="UP000692954"/>
    </source>
</evidence>
<reference evidence="2" key="1">
    <citation type="submission" date="2021-01" db="EMBL/GenBank/DDBJ databases">
        <authorList>
            <consortium name="Genoscope - CEA"/>
            <person name="William W."/>
        </authorList>
    </citation>
    <scope>NUCLEOTIDE SEQUENCE</scope>
</reference>
<feature type="compositionally biased region" description="Pro residues" evidence="1">
    <location>
        <begin position="137"/>
        <end position="157"/>
    </location>
</feature>
<evidence type="ECO:0000313" key="2">
    <source>
        <dbReference type="EMBL" id="CAD8045601.1"/>
    </source>
</evidence>
<feature type="region of interest" description="Disordered" evidence="1">
    <location>
        <begin position="96"/>
        <end position="242"/>
    </location>
</feature>
<organism evidence="2 3">
    <name type="scientific">Paramecium sonneborni</name>
    <dbReference type="NCBI Taxonomy" id="65129"/>
    <lineage>
        <taxon>Eukaryota</taxon>
        <taxon>Sar</taxon>
        <taxon>Alveolata</taxon>
        <taxon>Ciliophora</taxon>
        <taxon>Intramacronucleata</taxon>
        <taxon>Oligohymenophorea</taxon>
        <taxon>Peniculida</taxon>
        <taxon>Parameciidae</taxon>
        <taxon>Paramecium</taxon>
    </lineage>
</organism>
<evidence type="ECO:0000256" key="1">
    <source>
        <dbReference type="SAM" id="MobiDB-lite"/>
    </source>
</evidence>
<comment type="caution">
    <text evidence="2">The sequence shown here is derived from an EMBL/GenBank/DDBJ whole genome shotgun (WGS) entry which is preliminary data.</text>
</comment>
<feature type="compositionally biased region" description="Polar residues" evidence="1">
    <location>
        <begin position="163"/>
        <end position="172"/>
    </location>
</feature>
<dbReference type="AlphaFoldDB" id="A0A8S1JTI7"/>
<dbReference type="EMBL" id="CAJJDN010000001">
    <property type="protein sequence ID" value="CAD8045601.1"/>
    <property type="molecule type" value="Genomic_DNA"/>
</dbReference>
<feature type="compositionally biased region" description="Pro residues" evidence="1">
    <location>
        <begin position="192"/>
        <end position="232"/>
    </location>
</feature>
<keyword evidence="3" id="KW-1185">Reference proteome</keyword>
<proteinExistence type="predicted"/>
<feature type="compositionally biased region" description="Polar residues" evidence="1">
    <location>
        <begin position="180"/>
        <end position="191"/>
    </location>
</feature>
<accession>A0A8S1JTI7</accession>
<name>A0A8S1JTI7_9CILI</name>